<keyword evidence="1" id="KW-0812">Transmembrane</keyword>
<dbReference type="InterPro" id="IPR021329">
    <property type="entry name" value="DUF2938"/>
</dbReference>
<keyword evidence="1" id="KW-1133">Transmembrane helix</keyword>
<keyword evidence="1" id="KW-0472">Membrane</keyword>
<dbReference type="Proteomes" id="UP001204142">
    <property type="component" value="Unassembled WGS sequence"/>
</dbReference>
<name>A0ABT1WJK4_9BURK</name>
<feature type="transmembrane region" description="Helical" evidence="1">
    <location>
        <begin position="73"/>
        <end position="96"/>
    </location>
</feature>
<dbReference type="EMBL" id="JANIGO010000006">
    <property type="protein sequence ID" value="MCQ8897680.1"/>
    <property type="molecule type" value="Genomic_DNA"/>
</dbReference>
<dbReference type="RefSeq" id="WP_256765486.1">
    <property type="nucleotide sequence ID" value="NZ_JANIGO010000006.1"/>
</dbReference>
<sequence>MNTLHTILHTVTIGLGATGVMDLWLQILKHFNVPTLNFAFIGRWVGHCLRGRFVHAAIGKASPVQHELALGWFTHYATGALFAGLLLAMVGTDWLLAPTATPALLVGLATVVFPFFVMQPAMGLGVASARTPAPFKNRLRSLINHAVFGAGLYIAAFSVNLLVH</sequence>
<keyword evidence="3" id="KW-1185">Reference proteome</keyword>
<protein>
    <submittedName>
        <fullName evidence="2">DUF2938 domain-containing protein</fullName>
    </submittedName>
</protein>
<feature type="transmembrane region" description="Helical" evidence="1">
    <location>
        <begin position="7"/>
        <end position="27"/>
    </location>
</feature>
<dbReference type="Pfam" id="PF11158">
    <property type="entry name" value="DUF2938"/>
    <property type="match status" value="1"/>
</dbReference>
<evidence type="ECO:0000313" key="2">
    <source>
        <dbReference type="EMBL" id="MCQ8897680.1"/>
    </source>
</evidence>
<proteinExistence type="predicted"/>
<organism evidence="2 3">
    <name type="scientific">Limnobacter humi</name>
    <dbReference type="NCBI Taxonomy" id="1778671"/>
    <lineage>
        <taxon>Bacteria</taxon>
        <taxon>Pseudomonadati</taxon>
        <taxon>Pseudomonadota</taxon>
        <taxon>Betaproteobacteria</taxon>
        <taxon>Burkholderiales</taxon>
        <taxon>Burkholderiaceae</taxon>
        <taxon>Limnobacter</taxon>
    </lineage>
</organism>
<accession>A0ABT1WJK4</accession>
<gene>
    <name evidence="2" type="ORF">NQT62_14660</name>
</gene>
<evidence type="ECO:0000256" key="1">
    <source>
        <dbReference type="SAM" id="Phobius"/>
    </source>
</evidence>
<reference evidence="2 3" key="1">
    <citation type="submission" date="2022-07" db="EMBL/GenBank/DDBJ databases">
        <authorList>
            <person name="Xamxidin M."/>
            <person name="Wu M."/>
        </authorList>
    </citation>
    <scope>NUCLEOTIDE SEQUENCE [LARGE SCALE GENOMIC DNA]</scope>
    <source>
        <strain evidence="2 3">NBRC 111650</strain>
    </source>
</reference>
<feature type="transmembrane region" description="Helical" evidence="1">
    <location>
        <begin position="103"/>
        <end position="122"/>
    </location>
</feature>
<comment type="caution">
    <text evidence="2">The sequence shown here is derived from an EMBL/GenBank/DDBJ whole genome shotgun (WGS) entry which is preliminary data.</text>
</comment>
<feature type="transmembrane region" description="Helical" evidence="1">
    <location>
        <begin position="142"/>
        <end position="163"/>
    </location>
</feature>
<evidence type="ECO:0000313" key="3">
    <source>
        <dbReference type="Proteomes" id="UP001204142"/>
    </source>
</evidence>